<comment type="similarity">
    <text evidence="2">Belongs to the class-IV pyridoxal-phosphate-dependent aminotransferase family.</text>
</comment>
<dbReference type="InterPro" id="IPR036038">
    <property type="entry name" value="Aminotransferase-like"/>
</dbReference>
<dbReference type="EMBL" id="PRLP01000001">
    <property type="protein sequence ID" value="PPC79395.1"/>
    <property type="molecule type" value="Genomic_DNA"/>
</dbReference>
<dbReference type="EC" id="4.1.3.38" evidence="8"/>
<comment type="catalytic activity">
    <reaction evidence="9">
        <text>4-amino-4-deoxychorismate = 4-aminobenzoate + pyruvate + H(+)</text>
        <dbReference type="Rhea" id="RHEA:16201"/>
        <dbReference type="ChEBI" id="CHEBI:15361"/>
        <dbReference type="ChEBI" id="CHEBI:15378"/>
        <dbReference type="ChEBI" id="CHEBI:17836"/>
        <dbReference type="ChEBI" id="CHEBI:58406"/>
        <dbReference type="EC" id="4.1.3.38"/>
    </reaction>
</comment>
<dbReference type="GO" id="GO:0008696">
    <property type="term" value="F:4-amino-4-deoxychorismate lyase activity"/>
    <property type="evidence" value="ECO:0007669"/>
    <property type="project" value="UniProtKB-EC"/>
</dbReference>
<proteinExistence type="inferred from homology"/>
<evidence type="ECO:0000256" key="5">
    <source>
        <dbReference type="ARBA" id="ARBA00022909"/>
    </source>
</evidence>
<dbReference type="GO" id="GO:0005829">
    <property type="term" value="C:cytosol"/>
    <property type="evidence" value="ECO:0007669"/>
    <property type="project" value="TreeGrafter"/>
</dbReference>
<keyword evidence="6 10" id="KW-0456">Lyase</keyword>
<sequence length="280" mass="30996">MLLLPASLIDGQPSDQISILDRGLMYGDGLFETVRIVCSQPALWALHWQRLEAGLTRLNFSFNAEALQQSLLSDIERLLLVAQLTEATLKITITRGIGQRGYRYTADAPLTRIVTVFPATDVEALARTGIKVRLCSLRLARSEALAGLKHLNRMEQVIARNEWNDPDYYEGILNDTAGNMICGTMSNLFLVKERVLLTADVSGCGIAGTRRRWLLENANGLGLEARVGILNPEDLSSADEVFFCNALIGILPAVEVVDRTLPSRDISLRLREALLEAEYQ</sequence>
<dbReference type="InterPro" id="IPR043132">
    <property type="entry name" value="BCAT-like_C"/>
</dbReference>
<dbReference type="InterPro" id="IPR017824">
    <property type="entry name" value="Aminodeoxychorismate_lyase_IV"/>
</dbReference>
<dbReference type="InterPro" id="IPR001544">
    <property type="entry name" value="Aminotrans_IV"/>
</dbReference>
<dbReference type="GO" id="GO:0030170">
    <property type="term" value="F:pyridoxal phosphate binding"/>
    <property type="evidence" value="ECO:0007669"/>
    <property type="project" value="InterPro"/>
</dbReference>
<dbReference type="AlphaFoldDB" id="A0A2S5KXF7"/>
<comment type="pathway">
    <text evidence="7">Cofactor biosynthesis; tetrahydrofolate biosynthesis; 4-aminobenzoate from chorismate: step 2/2.</text>
</comment>
<dbReference type="Gene3D" id="3.20.10.10">
    <property type="entry name" value="D-amino Acid Aminotransferase, subunit A, domain 2"/>
    <property type="match status" value="1"/>
</dbReference>
<evidence type="ECO:0000256" key="1">
    <source>
        <dbReference type="ARBA" id="ARBA00001933"/>
    </source>
</evidence>
<evidence type="ECO:0000313" key="10">
    <source>
        <dbReference type="EMBL" id="PPC79395.1"/>
    </source>
</evidence>
<evidence type="ECO:0000256" key="6">
    <source>
        <dbReference type="ARBA" id="ARBA00023239"/>
    </source>
</evidence>
<dbReference type="Gene3D" id="3.30.470.10">
    <property type="match status" value="1"/>
</dbReference>
<dbReference type="NCBIfam" id="TIGR03461">
    <property type="entry name" value="pabC_Proteo"/>
    <property type="match status" value="1"/>
</dbReference>
<accession>A0A2S5KXF7</accession>
<dbReference type="InterPro" id="IPR043131">
    <property type="entry name" value="BCAT-like_N"/>
</dbReference>
<evidence type="ECO:0000256" key="8">
    <source>
        <dbReference type="ARBA" id="ARBA00035676"/>
    </source>
</evidence>
<name>A0A2S5KXF7_9PROT</name>
<dbReference type="SUPFAM" id="SSF56752">
    <property type="entry name" value="D-aminoacid aminotransferase-like PLP-dependent enzymes"/>
    <property type="match status" value="1"/>
</dbReference>
<comment type="caution">
    <text evidence="10">The sequence shown here is derived from an EMBL/GenBank/DDBJ whole genome shotgun (WGS) entry which is preliminary data.</text>
</comment>
<dbReference type="GO" id="GO:0008153">
    <property type="term" value="P:4-aminobenzoate biosynthetic process"/>
    <property type="evidence" value="ECO:0007669"/>
    <property type="project" value="TreeGrafter"/>
</dbReference>
<evidence type="ECO:0000256" key="4">
    <source>
        <dbReference type="ARBA" id="ARBA00022898"/>
    </source>
</evidence>
<dbReference type="Pfam" id="PF01063">
    <property type="entry name" value="Aminotran_4"/>
    <property type="match status" value="1"/>
</dbReference>
<keyword evidence="4" id="KW-0663">Pyridoxal phosphate</keyword>
<dbReference type="GO" id="GO:0046656">
    <property type="term" value="P:folic acid biosynthetic process"/>
    <property type="evidence" value="ECO:0007669"/>
    <property type="project" value="UniProtKB-KW"/>
</dbReference>
<evidence type="ECO:0000313" key="11">
    <source>
        <dbReference type="Proteomes" id="UP000238196"/>
    </source>
</evidence>
<gene>
    <name evidence="10" type="primary">pabC</name>
    <name evidence="10" type="ORF">C4K68_00315</name>
</gene>
<evidence type="ECO:0000256" key="3">
    <source>
        <dbReference type="ARBA" id="ARBA00011738"/>
    </source>
</evidence>
<reference evidence="10 11" key="1">
    <citation type="submission" date="2018-02" db="EMBL/GenBank/DDBJ databases">
        <title>novel marine gammaproteobacteria from coastal saline agro ecosystem.</title>
        <authorList>
            <person name="Krishnan R."/>
            <person name="Ramesh Kumar N."/>
        </authorList>
    </citation>
    <scope>NUCLEOTIDE SEQUENCE [LARGE SCALE GENOMIC DNA]</scope>
    <source>
        <strain evidence="10 11">228</strain>
    </source>
</reference>
<organism evidence="10 11">
    <name type="scientific">Proteobacteria bacterium 228</name>
    <dbReference type="NCBI Taxonomy" id="2083153"/>
    <lineage>
        <taxon>Bacteria</taxon>
        <taxon>Pseudomonadati</taxon>
        <taxon>Pseudomonadota</taxon>
    </lineage>
</organism>
<dbReference type="PANTHER" id="PTHR42743">
    <property type="entry name" value="AMINO-ACID AMINOTRANSFERASE"/>
    <property type="match status" value="1"/>
</dbReference>
<dbReference type="InterPro" id="IPR050571">
    <property type="entry name" value="Class-IV_PLP-Dep_Aminotrnsfr"/>
</dbReference>
<comment type="subunit">
    <text evidence="3">Homodimer.</text>
</comment>
<comment type="cofactor">
    <cofactor evidence="1">
        <name>pyridoxal 5'-phosphate</name>
        <dbReference type="ChEBI" id="CHEBI:597326"/>
    </cofactor>
</comment>
<dbReference type="PANTHER" id="PTHR42743:SF2">
    <property type="entry name" value="AMINODEOXYCHORISMATE LYASE"/>
    <property type="match status" value="1"/>
</dbReference>
<evidence type="ECO:0000256" key="9">
    <source>
        <dbReference type="ARBA" id="ARBA00049529"/>
    </source>
</evidence>
<protein>
    <recommendedName>
        <fullName evidence="8">aminodeoxychorismate lyase</fullName>
        <ecNumber evidence="8">4.1.3.38</ecNumber>
    </recommendedName>
</protein>
<dbReference type="Proteomes" id="UP000238196">
    <property type="component" value="Unassembled WGS sequence"/>
</dbReference>
<keyword evidence="5" id="KW-0289">Folate biosynthesis</keyword>
<evidence type="ECO:0000256" key="2">
    <source>
        <dbReference type="ARBA" id="ARBA00009320"/>
    </source>
</evidence>
<evidence type="ECO:0000256" key="7">
    <source>
        <dbReference type="ARBA" id="ARBA00035633"/>
    </source>
</evidence>
<dbReference type="OrthoDB" id="9805628at2"/>